<dbReference type="NCBIfam" id="TIGR00032">
    <property type="entry name" value="argG"/>
    <property type="match status" value="1"/>
</dbReference>
<dbReference type="PROSITE" id="PS00564">
    <property type="entry name" value="ARGININOSUCCIN_SYN_1"/>
    <property type="match status" value="1"/>
</dbReference>
<accession>A0A1M3KWG3</accession>
<dbReference type="InterPro" id="IPR018223">
    <property type="entry name" value="Arginosuc_synth_CS"/>
</dbReference>
<dbReference type="EMBL" id="MKVH01000024">
    <property type="protein sequence ID" value="OJX56713.1"/>
    <property type="molecule type" value="Genomic_DNA"/>
</dbReference>
<comment type="caution">
    <text evidence="11">The sequence shown here is derived from an EMBL/GenBank/DDBJ whole genome shotgun (WGS) entry which is preliminary data.</text>
</comment>
<dbReference type="InterPro" id="IPR001518">
    <property type="entry name" value="Arginosuc_synth"/>
</dbReference>
<dbReference type="InterPro" id="IPR023434">
    <property type="entry name" value="Arginosuc_synth_type_1_subfam"/>
</dbReference>
<evidence type="ECO:0000256" key="7">
    <source>
        <dbReference type="ARBA" id="ARBA00022840"/>
    </source>
</evidence>
<proteinExistence type="predicted"/>
<dbReference type="UniPathway" id="UPA00068">
    <property type="reaction ID" value="UER00113"/>
</dbReference>
<evidence type="ECO:0000256" key="2">
    <source>
        <dbReference type="ARBA" id="ARBA00012286"/>
    </source>
</evidence>
<name>A0A1M3KWG3_9BACT</name>
<keyword evidence="4" id="KW-0436">Ligase</keyword>
<dbReference type="AlphaFoldDB" id="A0A1M3KWG3"/>
<dbReference type="Pfam" id="PF00764">
    <property type="entry name" value="Arginosuc_synth"/>
    <property type="match status" value="1"/>
</dbReference>
<dbReference type="Gene3D" id="3.90.1260.10">
    <property type="entry name" value="Argininosuccinate synthetase, chain A, domain 2"/>
    <property type="match status" value="1"/>
</dbReference>
<dbReference type="SUPFAM" id="SSF52402">
    <property type="entry name" value="Adenine nucleotide alpha hydrolases-like"/>
    <property type="match status" value="1"/>
</dbReference>
<dbReference type="PANTHER" id="PTHR11587:SF2">
    <property type="entry name" value="ARGININOSUCCINATE SYNTHASE"/>
    <property type="match status" value="1"/>
</dbReference>
<dbReference type="InterPro" id="IPR048268">
    <property type="entry name" value="Arginosuc_syn_C"/>
</dbReference>
<dbReference type="STRING" id="1895771.BGO89_09240"/>
<evidence type="ECO:0000256" key="8">
    <source>
        <dbReference type="SAM" id="MobiDB-lite"/>
    </source>
</evidence>
<evidence type="ECO:0000256" key="3">
    <source>
        <dbReference type="ARBA" id="ARBA00022571"/>
    </source>
</evidence>
<feature type="region of interest" description="Disordered" evidence="8">
    <location>
        <begin position="186"/>
        <end position="215"/>
    </location>
</feature>
<evidence type="ECO:0000256" key="4">
    <source>
        <dbReference type="ARBA" id="ARBA00022598"/>
    </source>
</evidence>
<evidence type="ECO:0000313" key="12">
    <source>
        <dbReference type="Proteomes" id="UP000184233"/>
    </source>
</evidence>
<dbReference type="InterPro" id="IPR048267">
    <property type="entry name" value="Arginosuc_syn_N"/>
</dbReference>
<dbReference type="CDD" id="cd01999">
    <property type="entry name" value="ASS"/>
    <property type="match status" value="1"/>
</dbReference>
<evidence type="ECO:0000313" key="11">
    <source>
        <dbReference type="EMBL" id="OJX56713.1"/>
    </source>
</evidence>
<dbReference type="EC" id="6.3.4.5" evidence="2"/>
<dbReference type="GO" id="GO:0000050">
    <property type="term" value="P:urea cycle"/>
    <property type="evidence" value="ECO:0007669"/>
    <property type="project" value="TreeGrafter"/>
</dbReference>
<dbReference type="GO" id="GO:0004055">
    <property type="term" value="F:argininosuccinate synthase activity"/>
    <property type="evidence" value="ECO:0007669"/>
    <property type="project" value="UniProtKB-EC"/>
</dbReference>
<dbReference type="GO" id="GO:0006526">
    <property type="term" value="P:L-arginine biosynthetic process"/>
    <property type="evidence" value="ECO:0007669"/>
    <property type="project" value="UniProtKB-UniPathway"/>
</dbReference>
<feature type="domain" description="Arginosuccinate synthase C-terminal" evidence="10">
    <location>
        <begin position="173"/>
        <end position="390"/>
    </location>
</feature>
<protein>
    <recommendedName>
        <fullName evidence="2">argininosuccinate synthase</fullName>
        <ecNumber evidence="2">6.3.4.5</ecNumber>
    </recommendedName>
</protein>
<evidence type="ECO:0000256" key="6">
    <source>
        <dbReference type="ARBA" id="ARBA00022741"/>
    </source>
</evidence>
<dbReference type="Proteomes" id="UP000184233">
    <property type="component" value="Unassembled WGS sequence"/>
</dbReference>
<dbReference type="PANTHER" id="PTHR11587">
    <property type="entry name" value="ARGININOSUCCINATE SYNTHASE"/>
    <property type="match status" value="1"/>
</dbReference>
<evidence type="ECO:0000256" key="1">
    <source>
        <dbReference type="ARBA" id="ARBA00004967"/>
    </source>
</evidence>
<reference evidence="11 12" key="1">
    <citation type="submission" date="2016-09" db="EMBL/GenBank/DDBJ databases">
        <title>Genome-resolved meta-omics ties microbial dynamics to process performance in biotechnology for thiocyanate degradation.</title>
        <authorList>
            <person name="Kantor R.S."/>
            <person name="Huddy R.J."/>
            <person name="Iyer R."/>
            <person name="Thomas B.C."/>
            <person name="Brown C.T."/>
            <person name="Anantharaman K."/>
            <person name="Tringe S."/>
            <person name="Hettich R.L."/>
            <person name="Harrison S.T."/>
            <person name="Banfield J.F."/>
        </authorList>
    </citation>
    <scope>NUCLEOTIDE SEQUENCE [LARGE SCALE GENOMIC DNA]</scope>
    <source>
        <strain evidence="11">59-99</strain>
    </source>
</reference>
<dbReference type="InterPro" id="IPR014729">
    <property type="entry name" value="Rossmann-like_a/b/a_fold"/>
</dbReference>
<keyword evidence="5" id="KW-0028">Amino-acid biosynthesis</keyword>
<keyword evidence="7" id="KW-0067">ATP-binding</keyword>
<keyword evidence="6" id="KW-0547">Nucleotide-binding</keyword>
<dbReference type="Gene3D" id="3.40.50.620">
    <property type="entry name" value="HUPs"/>
    <property type="match status" value="1"/>
</dbReference>
<dbReference type="GO" id="GO:0005524">
    <property type="term" value="F:ATP binding"/>
    <property type="evidence" value="ECO:0007669"/>
    <property type="project" value="UniProtKB-KW"/>
</dbReference>
<keyword evidence="3" id="KW-0055">Arginine biosynthesis</keyword>
<evidence type="ECO:0000256" key="5">
    <source>
        <dbReference type="ARBA" id="ARBA00022605"/>
    </source>
</evidence>
<comment type="pathway">
    <text evidence="1">Amino-acid biosynthesis; L-arginine biosynthesis; L-arginine from L-ornithine and carbamoyl phosphate: step 2/3.</text>
</comment>
<sequence>MNRVLLAFSGGLDTSYCARYLAVDLGMEVHTVVVDTGGFSDAELDRIAERAQVCGATSHATLDRTEQLYDDVLRYCIAGNVLKNAAYPLSVSAERVVQAIAIAEHARTIGATHLAHGSTGAGNDQVRFDLIFRILCPDLPVITPIRDQRLSRDEEIAYLSTNGVEGDWTKAAYSINQGIWGTTIGGRETLTSGDPLPEHAYPSATSDDDHPENSEGLVVSFVDGEPVALNGTTMEPVDVIRMLNERGTAWRIGRGMHVGDTIIGIKGRVAFEAPAASILIEAHRVLEKHTLTKWQINLKDQLSTWYGQLLHEGQFLEPAMRDIEAFYRQTQERVTGDVTIELRDRTFDVLGISSPNDLMQSSFATYGEVNRAWSGDDVKGFATISAITTTIHRTVDNEQPATGSARS</sequence>
<organism evidence="11 12">
    <name type="scientific">Candidatus Kapaibacterium thiocyanatum</name>
    <dbReference type="NCBI Taxonomy" id="1895771"/>
    <lineage>
        <taxon>Bacteria</taxon>
        <taxon>Pseudomonadati</taxon>
        <taxon>Candidatus Kapaibacteriota</taxon>
        <taxon>Candidatus Kapaibacteriia</taxon>
        <taxon>Candidatus Kapaibacteriales</taxon>
        <taxon>Candidatus Kapaibacteriaceae</taxon>
        <taxon>Candidatus Kapaibacterium</taxon>
    </lineage>
</organism>
<dbReference type="InterPro" id="IPR024074">
    <property type="entry name" value="AS_cat/multimer_dom_body"/>
</dbReference>
<evidence type="ECO:0000259" key="10">
    <source>
        <dbReference type="Pfam" id="PF20979"/>
    </source>
</evidence>
<dbReference type="GO" id="GO:0000053">
    <property type="term" value="P:argininosuccinate metabolic process"/>
    <property type="evidence" value="ECO:0007669"/>
    <property type="project" value="TreeGrafter"/>
</dbReference>
<dbReference type="GO" id="GO:0005737">
    <property type="term" value="C:cytoplasm"/>
    <property type="evidence" value="ECO:0007669"/>
    <property type="project" value="TreeGrafter"/>
</dbReference>
<dbReference type="Pfam" id="PF20979">
    <property type="entry name" value="Arginosuc_syn_C"/>
    <property type="match status" value="1"/>
</dbReference>
<evidence type="ECO:0000259" key="9">
    <source>
        <dbReference type="Pfam" id="PF00764"/>
    </source>
</evidence>
<gene>
    <name evidence="11" type="ORF">BGO89_09240</name>
</gene>
<dbReference type="SUPFAM" id="SSF69864">
    <property type="entry name" value="Argininosuccinate synthetase, C-terminal domain"/>
    <property type="match status" value="1"/>
</dbReference>
<feature type="domain" description="Arginosuccinate synthase-like N-terminal" evidence="9">
    <location>
        <begin position="3"/>
        <end position="165"/>
    </location>
</feature>